<keyword evidence="1" id="KW-1133">Transmembrane helix</keyword>
<dbReference type="EMBL" id="JADCNM010000007">
    <property type="protein sequence ID" value="KAG0474846.1"/>
    <property type="molecule type" value="Genomic_DNA"/>
</dbReference>
<dbReference type="AlphaFoldDB" id="A0A835QK67"/>
<evidence type="ECO:0000313" key="3">
    <source>
        <dbReference type="Proteomes" id="UP000639772"/>
    </source>
</evidence>
<organism evidence="2 3">
    <name type="scientific">Vanilla planifolia</name>
    <name type="common">Vanilla</name>
    <dbReference type="NCBI Taxonomy" id="51239"/>
    <lineage>
        <taxon>Eukaryota</taxon>
        <taxon>Viridiplantae</taxon>
        <taxon>Streptophyta</taxon>
        <taxon>Embryophyta</taxon>
        <taxon>Tracheophyta</taxon>
        <taxon>Spermatophyta</taxon>
        <taxon>Magnoliopsida</taxon>
        <taxon>Liliopsida</taxon>
        <taxon>Asparagales</taxon>
        <taxon>Orchidaceae</taxon>
        <taxon>Vanilloideae</taxon>
        <taxon>Vanilleae</taxon>
        <taxon>Vanilla</taxon>
    </lineage>
</organism>
<evidence type="ECO:0000313" key="2">
    <source>
        <dbReference type="EMBL" id="KAG0474846.1"/>
    </source>
</evidence>
<reference evidence="2 3" key="1">
    <citation type="journal article" date="2020" name="Nat. Food">
        <title>A phased Vanilla planifolia genome enables genetic improvement of flavour and production.</title>
        <authorList>
            <person name="Hasing T."/>
            <person name="Tang H."/>
            <person name="Brym M."/>
            <person name="Khazi F."/>
            <person name="Huang T."/>
            <person name="Chambers A.H."/>
        </authorList>
    </citation>
    <scope>NUCLEOTIDE SEQUENCE [LARGE SCALE GENOMIC DNA]</scope>
    <source>
        <tissue evidence="2">Leaf</tissue>
    </source>
</reference>
<keyword evidence="1" id="KW-0812">Transmembrane</keyword>
<proteinExistence type="predicted"/>
<evidence type="ECO:0000256" key="1">
    <source>
        <dbReference type="SAM" id="Phobius"/>
    </source>
</evidence>
<keyword evidence="1" id="KW-0472">Membrane</keyword>
<name>A0A835QK67_VANPL</name>
<sequence>MTRLGNFSFDIFQLQIFHMFLLIYCCMTSISSFSLTHVNYHKNLRNVKMKKLIDYPMALKDKRFIDKKESNSEAKRNHLSNFFGLFFIHDEIDEHFIYVLK</sequence>
<protein>
    <submittedName>
        <fullName evidence="2">Uncharacterized protein</fullName>
    </submittedName>
</protein>
<dbReference type="Proteomes" id="UP000639772">
    <property type="component" value="Chromosome 7"/>
</dbReference>
<accession>A0A835QK67</accession>
<gene>
    <name evidence="2" type="ORF">HPP92_014532</name>
</gene>
<comment type="caution">
    <text evidence="2">The sequence shown here is derived from an EMBL/GenBank/DDBJ whole genome shotgun (WGS) entry which is preliminary data.</text>
</comment>
<feature type="transmembrane region" description="Helical" evidence="1">
    <location>
        <begin position="16"/>
        <end position="40"/>
    </location>
</feature>